<dbReference type="EMBL" id="CP139472">
    <property type="protein sequence ID" value="WPU48685.1"/>
    <property type="molecule type" value="Genomic_DNA"/>
</dbReference>
<keyword evidence="1" id="KW-1133">Transmembrane helix</keyword>
<dbReference type="Proteomes" id="UP001322512">
    <property type="component" value="Chromosome"/>
</dbReference>
<dbReference type="AlphaFoldDB" id="E1V353"/>
<sequence>MNWSDVAETVGEAAPMVGSALYGRAGGAVGSMVAEVLGVETTPEAVNQVMNDDPEAAAKIKKVEAELEQARIEARTKRLGQVNQTMRAEVDSDSTLKGGWRGFTGWMFGLSLGGVMASIIFEMFAGTTDRIELLRQAVMMFGVFGAVLGIDINRVGKERLAAKGIDSRSFTFMDALKTRVAGK</sequence>
<proteinExistence type="predicted"/>
<reference evidence="2" key="2">
    <citation type="submission" date="2010-05" db="EMBL/GenBank/DDBJ databases">
        <title>Revision and reannotation of the Halomonas elongata DSM 2581(T) genome.</title>
        <authorList>
            <person name="Pfeiffer F."/>
            <person name="Bagyan I."/>
            <person name="Alfaro-Espinoza G."/>
            <person name="Zamora-Lagos M.A."/>
            <person name="Habermann B."/>
            <person name="Oesterhelt D."/>
            <person name="Kunte H.J."/>
        </authorList>
    </citation>
    <scope>NUCLEOTIDE SEQUENCE</scope>
    <source>
        <strain evidence="2">Type strain: DSM 2581</strain>
    </source>
</reference>
<evidence type="ECO:0000313" key="2">
    <source>
        <dbReference type="EMBL" id="CBV42532.1"/>
    </source>
</evidence>
<dbReference type="eggNOG" id="ENOG5032XES">
    <property type="taxonomic scope" value="Bacteria"/>
</dbReference>
<dbReference type="RefSeq" id="WP_013332404.1">
    <property type="nucleotide sequence ID" value="NC_014532.2"/>
</dbReference>
<evidence type="ECO:0000256" key="1">
    <source>
        <dbReference type="SAM" id="Phobius"/>
    </source>
</evidence>
<protein>
    <recommendedName>
        <fullName evidence="6">Holin of 3TMs, for gene-transfer release</fullName>
    </recommendedName>
</protein>
<dbReference type="STRING" id="768066.HELO_2648"/>
<name>E1V353_HALED</name>
<organism evidence="2 4">
    <name type="scientific">Halomonas elongata (strain ATCC 33173 / DSM 2581 / NBRC 15536 / NCIMB 2198 / 1H9)</name>
    <dbReference type="NCBI Taxonomy" id="768066"/>
    <lineage>
        <taxon>Bacteria</taxon>
        <taxon>Pseudomonadati</taxon>
        <taxon>Pseudomonadota</taxon>
        <taxon>Gammaproteobacteria</taxon>
        <taxon>Oceanospirillales</taxon>
        <taxon>Halomonadaceae</taxon>
        <taxon>Halomonas</taxon>
    </lineage>
</organism>
<dbReference type="Proteomes" id="UP000008707">
    <property type="component" value="Chromosome"/>
</dbReference>
<feature type="transmembrane region" description="Helical" evidence="1">
    <location>
        <begin position="103"/>
        <end position="121"/>
    </location>
</feature>
<evidence type="ECO:0000313" key="4">
    <source>
        <dbReference type="Proteomes" id="UP000008707"/>
    </source>
</evidence>
<feature type="transmembrane region" description="Helical" evidence="1">
    <location>
        <begin position="133"/>
        <end position="150"/>
    </location>
</feature>
<dbReference type="KEGG" id="hel:HELO_2648"/>
<reference evidence="4" key="3">
    <citation type="journal article" date="2011" name="Environ. Microbiol.">
        <title>A blueprint of ectoine metabolism from the genome of the industrial producer Halomonas elongata DSM 2581(T).</title>
        <authorList>
            <person name="Schwibbert K."/>
            <person name="Marin-Sanguino A."/>
            <person name="Bagyan I."/>
            <person name="Heidrich G."/>
            <person name="Lentzen G."/>
            <person name="Seitz H."/>
            <person name="Rampp M."/>
            <person name="Schuster S.C."/>
            <person name="Klenk H.P."/>
            <person name="Pfeiffer F."/>
            <person name="Oesterhelt D."/>
            <person name="Kunte H.J."/>
        </authorList>
    </citation>
    <scope>NUCLEOTIDE SEQUENCE [LARGE SCALE GENOMIC DNA]</scope>
    <source>
        <strain evidence="4">ATCC 33173 / DSM 2581 / NBRC 15536 / NCIMB 2198 / 1H9</strain>
    </source>
</reference>
<dbReference type="OrthoDB" id="7366354at2"/>
<keyword evidence="1" id="KW-0472">Membrane</keyword>
<dbReference type="EMBL" id="FN869568">
    <property type="protein sequence ID" value="CBV42532.1"/>
    <property type="molecule type" value="Genomic_DNA"/>
</dbReference>
<dbReference type="HOGENOM" id="CLU_120994_0_0_6"/>
<gene>
    <name evidence="2" type="ordered locus">HELO_2648</name>
    <name evidence="3" type="ORF">SR933_07280</name>
</gene>
<evidence type="ECO:0000313" key="3">
    <source>
        <dbReference type="EMBL" id="WPU48685.1"/>
    </source>
</evidence>
<reference evidence="2" key="1">
    <citation type="journal article" date="2010" name="Environ. Microbiol.">
        <title>A blueprint of ectoine metabolism from the genome of the industrial producer Halomonas elongata DSM 2581(T).</title>
        <authorList>
            <person name="Schwibbert K."/>
            <person name="Marin-Sanguino A."/>
            <person name="Bagyan I."/>
            <person name="Heidrich G."/>
            <person name="Lentzen G."/>
            <person name="Seitz H."/>
            <person name="Rampp M."/>
            <person name="Schuster S.C."/>
            <person name="Klenk H.P."/>
            <person name="Pfeiffer F."/>
            <person name="Oesterhelt D."/>
            <person name="Kunte H.J."/>
        </authorList>
    </citation>
    <scope>NUCLEOTIDE SEQUENCE</scope>
    <source>
        <strain evidence="2">Type strain: DSM 2581</strain>
    </source>
</reference>
<evidence type="ECO:0008006" key="6">
    <source>
        <dbReference type="Google" id="ProtNLM"/>
    </source>
</evidence>
<dbReference type="GeneID" id="91009974"/>
<keyword evidence="1" id="KW-0812">Transmembrane</keyword>
<keyword evidence="5" id="KW-1185">Reference proteome</keyword>
<evidence type="ECO:0000313" key="5">
    <source>
        <dbReference type="Proteomes" id="UP001322512"/>
    </source>
</evidence>
<reference evidence="3 5" key="4">
    <citation type="submission" date="2023-11" db="EMBL/GenBank/DDBJ databases">
        <title>MicrobeMod: A computational toolkit for identifying prokaryotic methylation and restriction-modification with nanopore sequencing.</title>
        <authorList>
            <person name="Crits-Christoph A."/>
            <person name="Kang S.C."/>
            <person name="Lee H."/>
            <person name="Ostrov N."/>
        </authorList>
    </citation>
    <scope>NUCLEOTIDE SEQUENCE [LARGE SCALE GENOMIC DNA]</scope>
    <source>
        <strain evidence="3 5">ATCC 33173</strain>
    </source>
</reference>
<accession>E1V353</accession>